<evidence type="ECO:0000256" key="1">
    <source>
        <dbReference type="ARBA" id="ARBA00004193"/>
    </source>
</evidence>
<evidence type="ECO:0000313" key="8">
    <source>
        <dbReference type="EMBL" id="MBA2872077.1"/>
    </source>
</evidence>
<comment type="caution">
    <text evidence="8">The sequence shown here is derived from an EMBL/GenBank/DDBJ whole genome shotgun (WGS) entry which is preliminary data.</text>
</comment>
<evidence type="ECO:0000256" key="2">
    <source>
        <dbReference type="ARBA" id="ARBA00008610"/>
    </source>
</evidence>
<protein>
    <submittedName>
        <fullName evidence="8">Basic membrane protein A</fullName>
    </submittedName>
</protein>
<gene>
    <name evidence="8" type="ORF">HNQ85_002367</name>
</gene>
<evidence type="ECO:0000313" key="9">
    <source>
        <dbReference type="Proteomes" id="UP000580891"/>
    </source>
</evidence>
<dbReference type="GO" id="GO:0005886">
    <property type="term" value="C:plasma membrane"/>
    <property type="evidence" value="ECO:0007669"/>
    <property type="project" value="UniProtKB-SubCell"/>
</dbReference>
<keyword evidence="5" id="KW-0472">Membrane</keyword>
<dbReference type="Pfam" id="PF02608">
    <property type="entry name" value="Bmp"/>
    <property type="match status" value="1"/>
</dbReference>
<sequence>MRKHLKSTIYLLLMLLITLTFIVGCSRNNSMEEKEKIKIGIMLSEVGLGDQSFSDFAFKGLMKARDELGIIFDYRELKDTKTYEQGLRELVKDGNDIVIGLGFMVQEDLEKVAKEYPEQKFVLVDSISHLKNVTSITFKEDEGSFLAGVVAALATKSNKVGFIGGDDVPLIRKFAAGFERGVKAVNPNIHVHITYAGDFGNAKLGEEIAKKMIAEGSDVLYAAAGLTGVGVLREAEVNGVYAIGVDSDQYFYAEKAVVTSMMKNIDVALFKVIKEYVEKGSLPEGNVELGLSEDGVGLAPIRVITFTPEQEKTVETWKEKIVNGEVATK</sequence>
<dbReference type="PANTHER" id="PTHR34296:SF2">
    <property type="entry name" value="ABC TRANSPORTER GUANOSINE-BINDING PROTEIN NUPN"/>
    <property type="match status" value="1"/>
</dbReference>
<keyword evidence="9" id="KW-1185">Reference proteome</keyword>
<evidence type="ECO:0000259" key="7">
    <source>
        <dbReference type="Pfam" id="PF02608"/>
    </source>
</evidence>
<keyword evidence="6" id="KW-0449">Lipoprotein</keyword>
<dbReference type="SUPFAM" id="SSF53822">
    <property type="entry name" value="Periplasmic binding protein-like I"/>
    <property type="match status" value="1"/>
</dbReference>
<organism evidence="8 9">
    <name type="scientific">[Anoxybacillus] calidus</name>
    <dbReference type="NCBI Taxonomy" id="575178"/>
    <lineage>
        <taxon>Bacteria</taxon>
        <taxon>Bacillati</taxon>
        <taxon>Bacillota</taxon>
        <taxon>Bacilli</taxon>
        <taxon>Bacillales</taxon>
        <taxon>Anoxybacillaceae</taxon>
        <taxon>Paranoxybacillus</taxon>
    </lineage>
</organism>
<keyword evidence="3" id="KW-1003">Cell membrane</keyword>
<dbReference type="Proteomes" id="UP000580891">
    <property type="component" value="Unassembled WGS sequence"/>
</dbReference>
<keyword evidence="4" id="KW-0732">Signal</keyword>
<dbReference type="EMBL" id="JACDUU010000005">
    <property type="protein sequence ID" value="MBA2872077.1"/>
    <property type="molecule type" value="Genomic_DNA"/>
</dbReference>
<evidence type="ECO:0000256" key="3">
    <source>
        <dbReference type="ARBA" id="ARBA00022475"/>
    </source>
</evidence>
<evidence type="ECO:0000256" key="5">
    <source>
        <dbReference type="ARBA" id="ARBA00023136"/>
    </source>
</evidence>
<proteinExistence type="inferred from homology"/>
<dbReference type="Gene3D" id="3.40.50.2300">
    <property type="match status" value="2"/>
</dbReference>
<dbReference type="InterPro" id="IPR028082">
    <property type="entry name" value="Peripla_BP_I"/>
</dbReference>
<dbReference type="CDD" id="cd06354">
    <property type="entry name" value="PBP1_PrnA-like"/>
    <property type="match status" value="1"/>
</dbReference>
<feature type="domain" description="ABC transporter substrate-binding protein PnrA-like" evidence="7">
    <location>
        <begin position="42"/>
        <end position="326"/>
    </location>
</feature>
<evidence type="ECO:0000256" key="4">
    <source>
        <dbReference type="ARBA" id="ARBA00022729"/>
    </source>
</evidence>
<dbReference type="PANTHER" id="PTHR34296">
    <property type="entry name" value="TRANSCRIPTIONAL ACTIVATOR PROTEIN MED"/>
    <property type="match status" value="1"/>
</dbReference>
<name>A0A7V9Z0X9_9BACL</name>
<comment type="subcellular location">
    <subcellularLocation>
        <location evidence="1">Cell membrane</location>
        <topology evidence="1">Lipid-anchor</topology>
    </subcellularLocation>
</comment>
<accession>A0A7V9Z0X9</accession>
<dbReference type="PROSITE" id="PS51257">
    <property type="entry name" value="PROKAR_LIPOPROTEIN"/>
    <property type="match status" value="1"/>
</dbReference>
<dbReference type="InterPro" id="IPR003760">
    <property type="entry name" value="PnrA-like"/>
</dbReference>
<dbReference type="AlphaFoldDB" id="A0A7V9Z0X9"/>
<evidence type="ECO:0000256" key="6">
    <source>
        <dbReference type="ARBA" id="ARBA00023288"/>
    </source>
</evidence>
<dbReference type="InterPro" id="IPR050957">
    <property type="entry name" value="BMP_lipoprotein"/>
</dbReference>
<reference evidence="8 9" key="1">
    <citation type="submission" date="2020-07" db="EMBL/GenBank/DDBJ databases">
        <title>Genomic Encyclopedia of Type Strains, Phase IV (KMG-IV): sequencing the most valuable type-strain genomes for metagenomic binning, comparative biology and taxonomic classification.</title>
        <authorList>
            <person name="Goeker M."/>
        </authorList>
    </citation>
    <scope>NUCLEOTIDE SEQUENCE [LARGE SCALE GENOMIC DNA]</scope>
    <source>
        <strain evidence="8 9">DSM 25220</strain>
    </source>
</reference>
<comment type="similarity">
    <text evidence="2">Belongs to the BMP lipoprotein family.</text>
</comment>